<dbReference type="CDD" id="cd11370">
    <property type="entry name" value="RNase_PH_RRP41"/>
    <property type="match status" value="1"/>
</dbReference>
<protein>
    <recommendedName>
        <fullName evidence="7">Ribosomal RNA-processing protein 41</fullName>
    </recommendedName>
</protein>
<comment type="subunit">
    <text evidence="6">Component of the RNA exosome complex. Specifically part of the catalytically inactive RNA exosome core complex (Exo-9) which may associate with the catalytic subunits RRP6 and DIS3 in cytoplasmic- and nuclear-specific RNA exosome complex forms. Exo-9 is formed by a hexameric base ring of RNase PH domain-containing subunits and a cap ring consisting of CSL4, RRP4 and RRP40.</text>
</comment>
<dbReference type="GO" id="GO:0000176">
    <property type="term" value="C:nuclear exosome (RNase complex)"/>
    <property type="evidence" value="ECO:0007669"/>
    <property type="project" value="TreeGrafter"/>
</dbReference>
<dbReference type="GO" id="GO:0071028">
    <property type="term" value="P:nuclear mRNA surveillance"/>
    <property type="evidence" value="ECO:0007669"/>
    <property type="project" value="TreeGrafter"/>
</dbReference>
<evidence type="ECO:0000256" key="3">
    <source>
        <dbReference type="ARBA" id="ARBA00006678"/>
    </source>
</evidence>
<keyword evidence="5" id="KW-0271">Exosome</keyword>
<dbReference type="Pfam" id="PF01138">
    <property type="entry name" value="RNase_PH"/>
    <property type="match status" value="1"/>
</dbReference>
<dbReference type="Proteomes" id="UP000054196">
    <property type="component" value="Unassembled WGS sequence"/>
</dbReference>
<dbReference type="GO" id="GO:0005730">
    <property type="term" value="C:nucleolus"/>
    <property type="evidence" value="ECO:0007669"/>
    <property type="project" value="UniProtKB-SubCell"/>
</dbReference>
<dbReference type="AlphaFoldDB" id="R7S4X8"/>
<dbReference type="OMA" id="ECRINTH"/>
<dbReference type="InterPro" id="IPR001247">
    <property type="entry name" value="ExoRNase_PH_dom1"/>
</dbReference>
<dbReference type="GO" id="GO:0034475">
    <property type="term" value="P:U4 snRNA 3'-end processing"/>
    <property type="evidence" value="ECO:0007669"/>
    <property type="project" value="TreeGrafter"/>
</dbReference>
<dbReference type="PANTHER" id="PTHR11953">
    <property type="entry name" value="EXOSOME COMPLEX COMPONENT"/>
    <property type="match status" value="1"/>
</dbReference>
<dbReference type="OrthoDB" id="437922at2759"/>
<gene>
    <name evidence="11" type="ORF">PUNSTDRAFT_116225</name>
</gene>
<dbReference type="GeneID" id="18876792"/>
<dbReference type="SUPFAM" id="SSF55666">
    <property type="entry name" value="Ribonuclease PH domain 2-like"/>
    <property type="match status" value="1"/>
</dbReference>
<dbReference type="GO" id="GO:0003723">
    <property type="term" value="F:RNA binding"/>
    <property type="evidence" value="ECO:0007669"/>
    <property type="project" value="TreeGrafter"/>
</dbReference>
<accession>R7S4X8</accession>
<comment type="subcellular location">
    <subcellularLocation>
        <location evidence="1">Cytoplasm</location>
    </subcellularLocation>
    <subcellularLocation>
        <location evidence="2">Nucleus</location>
        <location evidence="2">Nucleolus</location>
    </subcellularLocation>
</comment>
<dbReference type="eggNOG" id="KOG1068">
    <property type="taxonomic scope" value="Eukaryota"/>
</dbReference>
<proteinExistence type="inferred from homology"/>
<evidence type="ECO:0000259" key="10">
    <source>
        <dbReference type="Pfam" id="PF03725"/>
    </source>
</evidence>
<evidence type="ECO:0000256" key="5">
    <source>
        <dbReference type="ARBA" id="ARBA00022835"/>
    </source>
</evidence>
<feature type="region of interest" description="Disordered" evidence="8">
    <location>
        <begin position="241"/>
        <end position="261"/>
    </location>
</feature>
<evidence type="ECO:0000313" key="11">
    <source>
        <dbReference type="EMBL" id="EIN04944.1"/>
    </source>
</evidence>
<evidence type="ECO:0000256" key="7">
    <source>
        <dbReference type="ARBA" id="ARBA00077929"/>
    </source>
</evidence>
<dbReference type="GO" id="GO:0016075">
    <property type="term" value="P:rRNA catabolic process"/>
    <property type="evidence" value="ECO:0007669"/>
    <property type="project" value="TreeGrafter"/>
</dbReference>
<reference evidence="12" key="1">
    <citation type="journal article" date="2012" name="Science">
        <title>The Paleozoic origin of enzymatic lignin decomposition reconstructed from 31 fungal genomes.</title>
        <authorList>
            <person name="Floudas D."/>
            <person name="Binder M."/>
            <person name="Riley R."/>
            <person name="Barry K."/>
            <person name="Blanchette R.A."/>
            <person name="Henrissat B."/>
            <person name="Martinez A.T."/>
            <person name="Otillar R."/>
            <person name="Spatafora J.W."/>
            <person name="Yadav J.S."/>
            <person name="Aerts A."/>
            <person name="Benoit I."/>
            <person name="Boyd A."/>
            <person name="Carlson A."/>
            <person name="Copeland A."/>
            <person name="Coutinho P.M."/>
            <person name="de Vries R.P."/>
            <person name="Ferreira P."/>
            <person name="Findley K."/>
            <person name="Foster B."/>
            <person name="Gaskell J."/>
            <person name="Glotzer D."/>
            <person name="Gorecki P."/>
            <person name="Heitman J."/>
            <person name="Hesse C."/>
            <person name="Hori C."/>
            <person name="Igarashi K."/>
            <person name="Jurgens J.A."/>
            <person name="Kallen N."/>
            <person name="Kersten P."/>
            <person name="Kohler A."/>
            <person name="Kuees U."/>
            <person name="Kumar T.K.A."/>
            <person name="Kuo A."/>
            <person name="LaButti K."/>
            <person name="Larrondo L.F."/>
            <person name="Lindquist E."/>
            <person name="Ling A."/>
            <person name="Lombard V."/>
            <person name="Lucas S."/>
            <person name="Lundell T."/>
            <person name="Martin R."/>
            <person name="McLaughlin D.J."/>
            <person name="Morgenstern I."/>
            <person name="Morin E."/>
            <person name="Murat C."/>
            <person name="Nagy L.G."/>
            <person name="Nolan M."/>
            <person name="Ohm R.A."/>
            <person name="Patyshakuliyeva A."/>
            <person name="Rokas A."/>
            <person name="Ruiz-Duenas F.J."/>
            <person name="Sabat G."/>
            <person name="Salamov A."/>
            <person name="Samejima M."/>
            <person name="Schmutz J."/>
            <person name="Slot J.C."/>
            <person name="St John F."/>
            <person name="Stenlid J."/>
            <person name="Sun H."/>
            <person name="Sun S."/>
            <person name="Syed K."/>
            <person name="Tsang A."/>
            <person name="Wiebenga A."/>
            <person name="Young D."/>
            <person name="Pisabarro A."/>
            <person name="Eastwood D.C."/>
            <person name="Martin F."/>
            <person name="Cullen D."/>
            <person name="Grigoriev I.V."/>
            <person name="Hibbett D.S."/>
        </authorList>
    </citation>
    <scope>NUCLEOTIDE SEQUENCE [LARGE SCALE GENOMIC DNA]</scope>
    <source>
        <strain evidence="12">HHB-11173 SS5</strain>
    </source>
</reference>
<dbReference type="InterPro" id="IPR050080">
    <property type="entry name" value="RNase_PH"/>
</dbReference>
<evidence type="ECO:0000313" key="12">
    <source>
        <dbReference type="Proteomes" id="UP000054196"/>
    </source>
</evidence>
<dbReference type="HOGENOM" id="CLU_063514_0_0_1"/>
<evidence type="ECO:0000256" key="1">
    <source>
        <dbReference type="ARBA" id="ARBA00004496"/>
    </source>
</evidence>
<dbReference type="EMBL" id="JH687552">
    <property type="protein sequence ID" value="EIN04944.1"/>
    <property type="molecule type" value="Genomic_DNA"/>
</dbReference>
<organism evidence="11 12">
    <name type="scientific">Punctularia strigosozonata (strain HHB-11173)</name>
    <name type="common">White-rot fungus</name>
    <dbReference type="NCBI Taxonomy" id="741275"/>
    <lineage>
        <taxon>Eukaryota</taxon>
        <taxon>Fungi</taxon>
        <taxon>Dikarya</taxon>
        <taxon>Basidiomycota</taxon>
        <taxon>Agaricomycotina</taxon>
        <taxon>Agaricomycetes</taxon>
        <taxon>Corticiales</taxon>
        <taxon>Punctulariaceae</taxon>
        <taxon>Punctularia</taxon>
    </lineage>
</organism>
<dbReference type="GO" id="GO:0071051">
    <property type="term" value="P:poly(A)-dependent snoRNA 3'-end processing"/>
    <property type="evidence" value="ECO:0007669"/>
    <property type="project" value="TreeGrafter"/>
</dbReference>
<feature type="domain" description="Exoribonuclease phosphorolytic" evidence="9">
    <location>
        <begin position="22"/>
        <end position="152"/>
    </location>
</feature>
<name>R7S4X8_PUNST</name>
<evidence type="ECO:0000256" key="2">
    <source>
        <dbReference type="ARBA" id="ARBA00004604"/>
    </source>
</evidence>
<dbReference type="Gene3D" id="3.30.230.70">
    <property type="entry name" value="GHMP Kinase, N-terminal domain"/>
    <property type="match status" value="1"/>
</dbReference>
<sequence length="261" mass="28623">MGSRVEILNDGGYRSDGRRQYELRDINIDMTHQGPADGFATVSHGLTEVSVSVFGPREARLRSQTIHDRANINVEVNIAPFSTGDRRRRNRGDKRILEFGATIKSTFEPVIQTSLYPRSQIDIHVLVLQQDGGVLQACINATTLALIDAGIPLLDILCAVTGGVHSTSPLLDLTNLEENDVPHITVAIMPRTGKATLATMETRLHVDRFEEVFKIACEAAHVLHTEMKAAVKNRTAALASAMGAGPKPPLRTDDDDMMQEY</sequence>
<dbReference type="KEGG" id="psq:PUNSTDRAFT_116225"/>
<feature type="domain" description="Exoribonuclease phosphorolytic" evidence="10">
    <location>
        <begin position="155"/>
        <end position="219"/>
    </location>
</feature>
<dbReference type="SUPFAM" id="SSF54211">
    <property type="entry name" value="Ribosomal protein S5 domain 2-like"/>
    <property type="match status" value="1"/>
</dbReference>
<dbReference type="InterPro" id="IPR036345">
    <property type="entry name" value="ExoRNase_PH_dom2_sf"/>
</dbReference>
<dbReference type="FunFam" id="3.30.230.70:FF:000004">
    <property type="entry name" value="Exosome complex component Rrp41"/>
    <property type="match status" value="1"/>
</dbReference>
<dbReference type="InterPro" id="IPR027408">
    <property type="entry name" value="PNPase/RNase_PH_dom_sf"/>
</dbReference>
<evidence type="ECO:0000256" key="4">
    <source>
        <dbReference type="ARBA" id="ARBA00022490"/>
    </source>
</evidence>
<dbReference type="GO" id="GO:0000177">
    <property type="term" value="C:cytoplasmic exosome (RNase complex)"/>
    <property type="evidence" value="ECO:0007669"/>
    <property type="project" value="TreeGrafter"/>
</dbReference>
<evidence type="ECO:0000256" key="6">
    <source>
        <dbReference type="ARBA" id="ARBA00063066"/>
    </source>
</evidence>
<evidence type="ECO:0000256" key="8">
    <source>
        <dbReference type="SAM" id="MobiDB-lite"/>
    </source>
</evidence>
<dbReference type="RefSeq" id="XP_007387867.1">
    <property type="nucleotide sequence ID" value="XM_007387805.1"/>
</dbReference>
<evidence type="ECO:0000259" key="9">
    <source>
        <dbReference type="Pfam" id="PF01138"/>
    </source>
</evidence>
<dbReference type="InterPro" id="IPR020568">
    <property type="entry name" value="Ribosomal_Su5_D2-typ_SF"/>
</dbReference>
<dbReference type="InterPro" id="IPR015847">
    <property type="entry name" value="ExoRNase_PH_dom2"/>
</dbReference>
<keyword evidence="12" id="KW-1185">Reference proteome</keyword>
<comment type="similarity">
    <text evidence="3">Belongs to the RNase PH family.</text>
</comment>
<keyword evidence="4" id="KW-0963">Cytoplasm</keyword>
<dbReference type="Pfam" id="PF03725">
    <property type="entry name" value="RNase_PH_C"/>
    <property type="match status" value="1"/>
</dbReference>
<dbReference type="PANTHER" id="PTHR11953:SF0">
    <property type="entry name" value="EXOSOME COMPLEX COMPONENT RRP41"/>
    <property type="match status" value="1"/>
</dbReference>